<dbReference type="OrthoDB" id="3827294at2"/>
<name>A0A3N0GY84_9ACTN</name>
<proteinExistence type="predicted"/>
<comment type="caution">
    <text evidence="2">The sequence shown here is derived from an EMBL/GenBank/DDBJ whole genome shotgun (WGS) entry which is preliminary data.</text>
</comment>
<dbReference type="Gene3D" id="3.10.450.50">
    <property type="match status" value="1"/>
</dbReference>
<dbReference type="Proteomes" id="UP000279994">
    <property type="component" value="Unassembled WGS sequence"/>
</dbReference>
<dbReference type="RefSeq" id="WP_123221389.1">
    <property type="nucleotide sequence ID" value="NZ_RJSF01000005.1"/>
</dbReference>
<dbReference type="EMBL" id="RJSF01000005">
    <property type="protein sequence ID" value="RNM17052.1"/>
    <property type="molecule type" value="Genomic_DNA"/>
</dbReference>
<dbReference type="AlphaFoldDB" id="A0A3N0GY84"/>
<dbReference type="Pfam" id="PF12680">
    <property type="entry name" value="SnoaL_2"/>
    <property type="match status" value="1"/>
</dbReference>
<dbReference type="InterPro" id="IPR032710">
    <property type="entry name" value="NTF2-like_dom_sf"/>
</dbReference>
<evidence type="ECO:0000313" key="3">
    <source>
        <dbReference type="Proteomes" id="UP000279994"/>
    </source>
</evidence>
<organism evidence="2 3">
    <name type="scientific">Nocardioides pocheonensis</name>
    <dbReference type="NCBI Taxonomy" id="661485"/>
    <lineage>
        <taxon>Bacteria</taxon>
        <taxon>Bacillati</taxon>
        <taxon>Actinomycetota</taxon>
        <taxon>Actinomycetes</taxon>
        <taxon>Propionibacteriales</taxon>
        <taxon>Nocardioidaceae</taxon>
        <taxon>Nocardioides</taxon>
    </lineage>
</organism>
<reference evidence="2 3" key="1">
    <citation type="submission" date="2018-11" db="EMBL/GenBank/DDBJ databases">
        <authorList>
            <person name="Li F."/>
        </authorList>
    </citation>
    <scope>NUCLEOTIDE SEQUENCE [LARGE SCALE GENOMIC DNA]</scope>
    <source>
        <strain evidence="2 3">Gsoil 818</strain>
    </source>
</reference>
<protein>
    <recommendedName>
        <fullName evidence="1">SnoaL-like domain-containing protein</fullName>
    </recommendedName>
</protein>
<feature type="domain" description="SnoaL-like" evidence="1">
    <location>
        <begin position="15"/>
        <end position="121"/>
    </location>
</feature>
<dbReference type="InterPro" id="IPR037401">
    <property type="entry name" value="SnoaL-like"/>
</dbReference>
<evidence type="ECO:0000259" key="1">
    <source>
        <dbReference type="Pfam" id="PF12680"/>
    </source>
</evidence>
<evidence type="ECO:0000313" key="2">
    <source>
        <dbReference type="EMBL" id="RNM17052.1"/>
    </source>
</evidence>
<accession>A0A3N0GY84</accession>
<dbReference type="SUPFAM" id="SSF54427">
    <property type="entry name" value="NTF2-like"/>
    <property type="match status" value="1"/>
</dbReference>
<gene>
    <name evidence="2" type="ORF">EFL26_02895</name>
</gene>
<keyword evidence="3" id="KW-1185">Reference proteome</keyword>
<sequence length="137" mass="14539">MSTITDTAQADVHAVRAGFEAVAAGDIVAFAAGFHGDATWNHRNPDSLGGIKNGIDEIVGFLAASMELTAGTLRPVPQLYLPSGAGQVAVLTRISAERPDGRTLDDIQILYFQLEDGKVRSVDQFIGDPPAVTEFWA</sequence>